<evidence type="ECO:0000313" key="2">
    <source>
        <dbReference type="Proteomes" id="UP000589620"/>
    </source>
</evidence>
<dbReference type="AlphaFoldDB" id="A0A852SUN4"/>
<dbReference type="PANTHER" id="PTHR37816">
    <property type="entry name" value="YALI0E33011P"/>
    <property type="match status" value="1"/>
</dbReference>
<keyword evidence="1" id="KW-0808">Transferase</keyword>
<dbReference type="InterPro" id="IPR027417">
    <property type="entry name" value="P-loop_NTPase"/>
</dbReference>
<dbReference type="RefSeq" id="WP_179454069.1">
    <property type="nucleotide sequence ID" value="NZ_BAAAPX010000001.1"/>
</dbReference>
<protein>
    <submittedName>
        <fullName evidence="1">Adenylate kinase family enzyme</fullName>
    </submittedName>
</protein>
<dbReference type="Gene3D" id="3.40.50.300">
    <property type="entry name" value="P-loop containing nucleotide triphosphate hydrolases"/>
    <property type="match status" value="1"/>
</dbReference>
<dbReference type="PANTHER" id="PTHR37816:SF3">
    <property type="entry name" value="MODULATES DNA TOPOLOGY"/>
    <property type="match status" value="1"/>
</dbReference>
<gene>
    <name evidence="1" type="ORF">BJ963_000275</name>
</gene>
<evidence type="ECO:0000313" key="1">
    <source>
        <dbReference type="EMBL" id="NYD72756.1"/>
    </source>
</evidence>
<reference evidence="1 2" key="1">
    <citation type="submission" date="2020-07" db="EMBL/GenBank/DDBJ databases">
        <title>Sequencing the genomes of 1000 actinobacteria strains.</title>
        <authorList>
            <person name="Klenk H.-P."/>
        </authorList>
    </citation>
    <scope>NUCLEOTIDE SEQUENCE [LARGE SCALE GENOMIC DNA]</scope>
    <source>
        <strain evidence="1 2">DSM 23871</strain>
    </source>
</reference>
<dbReference type="InterPro" id="IPR052922">
    <property type="entry name" value="Cytidylate_Kinase-2"/>
</dbReference>
<sequence>MRLADLGERICIIGQSGGGKSTLATAIGERLGLPVVHLDQYRHVPGSQWHHRPDEEFVELHDSAIRGNRWVIEGNYSKLMPRRLQRATGLIVVDISTSVSLARYYRRTLQPMSRRVGGLEGTRDRLSWSMIEYILRNTRANRQRRRAVFEESTLPKLFLSGATEMQRFCRRESIDPP</sequence>
<proteinExistence type="predicted"/>
<keyword evidence="2" id="KW-1185">Reference proteome</keyword>
<comment type="caution">
    <text evidence="1">The sequence shown here is derived from an EMBL/GenBank/DDBJ whole genome shotgun (WGS) entry which is preliminary data.</text>
</comment>
<accession>A0A852SUN4</accession>
<dbReference type="EMBL" id="JACCBJ010000001">
    <property type="protein sequence ID" value="NYD72756.1"/>
    <property type="molecule type" value="Genomic_DNA"/>
</dbReference>
<organism evidence="1 2">
    <name type="scientific">Leifsonia soli</name>
    <dbReference type="NCBI Taxonomy" id="582665"/>
    <lineage>
        <taxon>Bacteria</taxon>
        <taxon>Bacillati</taxon>
        <taxon>Actinomycetota</taxon>
        <taxon>Actinomycetes</taxon>
        <taxon>Micrococcales</taxon>
        <taxon>Microbacteriaceae</taxon>
        <taxon>Leifsonia</taxon>
    </lineage>
</organism>
<name>A0A852SUN4_9MICO</name>
<dbReference type="SUPFAM" id="SSF52540">
    <property type="entry name" value="P-loop containing nucleoside triphosphate hydrolases"/>
    <property type="match status" value="1"/>
</dbReference>
<dbReference type="Proteomes" id="UP000589620">
    <property type="component" value="Unassembled WGS sequence"/>
</dbReference>
<dbReference type="Pfam" id="PF13238">
    <property type="entry name" value="AAA_18"/>
    <property type="match status" value="1"/>
</dbReference>
<keyword evidence="1" id="KW-0418">Kinase</keyword>
<dbReference type="GO" id="GO:0016301">
    <property type="term" value="F:kinase activity"/>
    <property type="evidence" value="ECO:0007669"/>
    <property type="project" value="UniProtKB-KW"/>
</dbReference>